<evidence type="ECO:0000256" key="6">
    <source>
        <dbReference type="ARBA" id="ARBA00023125"/>
    </source>
</evidence>
<dbReference type="Proteomes" id="UP000504632">
    <property type="component" value="Chromosome 8"/>
</dbReference>
<evidence type="ECO:0000256" key="5">
    <source>
        <dbReference type="ARBA" id="ARBA00023015"/>
    </source>
</evidence>
<keyword evidence="5" id="KW-0805">Transcription regulation</keyword>
<keyword evidence="3" id="KW-0678">Repressor</keyword>
<keyword evidence="8" id="KW-0539">Nucleus</keyword>
<evidence type="ECO:0000259" key="10">
    <source>
        <dbReference type="PROSITE" id="PS51148"/>
    </source>
</evidence>
<dbReference type="GO" id="GO:0003723">
    <property type="term" value="F:RNA binding"/>
    <property type="evidence" value="ECO:0007669"/>
    <property type="project" value="InterPro"/>
</dbReference>
<dbReference type="InParanoid" id="A0A6J2W2M4"/>
<feature type="domain" description="AXH" evidence="10">
    <location>
        <begin position="539"/>
        <end position="670"/>
    </location>
</feature>
<dbReference type="SUPFAM" id="SSF102031">
    <property type="entry name" value="AXH domain"/>
    <property type="match status" value="1"/>
</dbReference>
<evidence type="ECO:0000256" key="4">
    <source>
        <dbReference type="ARBA" id="ARBA00022553"/>
    </source>
</evidence>
<dbReference type="Pfam" id="PF12547">
    <property type="entry name" value="ATXN-1_C"/>
    <property type="match status" value="1"/>
</dbReference>
<dbReference type="RefSeq" id="XP_030638359.1">
    <property type="nucleotide sequence ID" value="XM_030782499.1"/>
</dbReference>
<keyword evidence="7" id="KW-0804">Transcription</keyword>
<keyword evidence="6" id="KW-0238">DNA-binding</keyword>
<dbReference type="GO" id="GO:0005634">
    <property type="term" value="C:nucleus"/>
    <property type="evidence" value="ECO:0007669"/>
    <property type="project" value="UniProtKB-SubCell"/>
</dbReference>
<dbReference type="InterPro" id="IPR043404">
    <property type="entry name" value="ATAXIN1-like"/>
</dbReference>
<evidence type="ECO:0000256" key="1">
    <source>
        <dbReference type="ARBA" id="ARBA00004123"/>
    </source>
</evidence>
<dbReference type="SMART" id="SM00536">
    <property type="entry name" value="AXH"/>
    <property type="match status" value="1"/>
</dbReference>
<evidence type="ECO:0000256" key="8">
    <source>
        <dbReference type="ARBA" id="ARBA00023242"/>
    </source>
</evidence>
<dbReference type="GO" id="GO:0000122">
    <property type="term" value="P:negative regulation of transcription by RNA polymerase II"/>
    <property type="evidence" value="ECO:0007669"/>
    <property type="project" value="TreeGrafter"/>
</dbReference>
<evidence type="ECO:0000256" key="3">
    <source>
        <dbReference type="ARBA" id="ARBA00022491"/>
    </source>
</evidence>
<dbReference type="InterPro" id="IPR036096">
    <property type="entry name" value="Ataxin_AXH_dom_sf"/>
</dbReference>
<dbReference type="OrthoDB" id="10000452at2759"/>
<evidence type="ECO:0000256" key="9">
    <source>
        <dbReference type="SAM" id="MobiDB-lite"/>
    </source>
</evidence>
<protein>
    <submittedName>
        <fullName evidence="12">Ataxin-1</fullName>
    </submittedName>
</protein>
<evidence type="ECO:0000256" key="2">
    <source>
        <dbReference type="ARBA" id="ARBA00007348"/>
    </source>
</evidence>
<feature type="region of interest" description="Disordered" evidence="9">
    <location>
        <begin position="276"/>
        <end position="297"/>
    </location>
</feature>
<dbReference type="AlphaFoldDB" id="A0A6J2W2M4"/>
<dbReference type="InterPro" id="IPR020997">
    <property type="entry name" value="Ataxin-1_N"/>
</dbReference>
<dbReference type="GeneID" id="115818971"/>
<feature type="region of interest" description="Disordered" evidence="9">
    <location>
        <begin position="766"/>
        <end position="810"/>
    </location>
</feature>
<gene>
    <name evidence="12" type="primary">atxn1b</name>
</gene>
<dbReference type="PANTHER" id="PTHR13392">
    <property type="entry name" value="ATAXIN 1"/>
    <property type="match status" value="1"/>
</dbReference>
<comment type="similarity">
    <text evidence="2">Belongs to the ATXN1 family.</text>
</comment>
<sequence length="832" mass="87422">MKSNQERSNECLPPKKREILALEERQVLVAAAVSESQRGENLAWLASVATMASMVQGHGDRGNTEALSPSPSLKPLSVVTEHQASMSASCSTNSTPREILSGPALTSQPALLSPCLPQPAGTVQYTQLPPNLQLIGPYTGYISSQIVPSTASPAHPAPQPQEGYATAIVSQSSNGEPQSQRGVVTSSVPNAVHPVSQCIQIESAALRVTTVTSPTPHVPIQLHPHSAVLAPHALALAPSQVLLHYTDGLTTKPPESHGRELQNGEIRDATAAKHNSNMVKGVSSQPEGDQSQRQQQNIGLQAQAQVLLPAEYTAQDSSGLQTSIMLLSNTTTNNSELAKDSVTVGERGGICLGKPISRTSSTLPLSSSDGLPSPAQTLSPHAILQTSHSATHELSTGIYSATQLPIIGYITSAGAGHQQSVAGYHSNMPQHLVISGSPSLLIPVSTSNVSVPPAEPEVPRCSVTSITSVVPPTVATALPQAYITSTTSAALAALPKGVEVMGSKGQYAGPLVQSQTQVQLPVLSASLVAPPAPVSPQNSPTTPPVTLPPYFMKGSIIQLADGELKRVEDLRTEDFLQSAEVSGELKIDSSTVERIDCSRTPDAVIIQFSVGEHKAQVCVEVLVEYPFFVFGQGWSSCCPDRTTQLLELSCAKLSVGDVCISLTLKSLKNGTLRKDQTPDFAGNHSDLHVKATRPNGQVNAHAVQREALESGLRLGAGVQGGATSVGAADMQNGIGSVGPADTGKVLTPTESGEAEAKMKMNCLQMPGQTDGSGPERTERAGRVVTRKRRWSAPERSQAQKFSEEEPPVTLPKLSFIPQELKINIEGRSSTGC</sequence>
<dbReference type="PANTHER" id="PTHR13392:SF5">
    <property type="entry name" value="ATAXIN-1"/>
    <property type="match status" value="1"/>
</dbReference>
<evidence type="ECO:0000313" key="12">
    <source>
        <dbReference type="RefSeq" id="XP_030638359.1"/>
    </source>
</evidence>
<dbReference type="PROSITE" id="PS51148">
    <property type="entry name" value="AXH"/>
    <property type="match status" value="1"/>
</dbReference>
<dbReference type="Pfam" id="PF08517">
    <property type="entry name" value="AXH"/>
    <property type="match status" value="1"/>
</dbReference>
<accession>A0A6J2W2M4</accession>
<dbReference type="CTD" id="565841"/>
<keyword evidence="4" id="KW-0597">Phosphoprotein</keyword>
<comment type="subcellular location">
    <subcellularLocation>
        <location evidence="1">Nucleus</location>
    </subcellularLocation>
</comment>
<organism evidence="11 12">
    <name type="scientific">Chanos chanos</name>
    <name type="common">Milkfish</name>
    <name type="synonym">Mugil chanos</name>
    <dbReference type="NCBI Taxonomy" id="29144"/>
    <lineage>
        <taxon>Eukaryota</taxon>
        <taxon>Metazoa</taxon>
        <taxon>Chordata</taxon>
        <taxon>Craniata</taxon>
        <taxon>Vertebrata</taxon>
        <taxon>Euteleostomi</taxon>
        <taxon>Actinopterygii</taxon>
        <taxon>Neopterygii</taxon>
        <taxon>Teleostei</taxon>
        <taxon>Ostariophysi</taxon>
        <taxon>Gonorynchiformes</taxon>
        <taxon>Chanidae</taxon>
        <taxon>Chanos</taxon>
    </lineage>
</organism>
<keyword evidence="11" id="KW-1185">Reference proteome</keyword>
<dbReference type="InterPro" id="IPR003652">
    <property type="entry name" value="Ataxin_AXH_dom"/>
</dbReference>
<feature type="compositionally biased region" description="Polar residues" evidence="9">
    <location>
        <begin position="276"/>
        <end position="291"/>
    </location>
</feature>
<reference evidence="12" key="1">
    <citation type="submission" date="2025-08" db="UniProtKB">
        <authorList>
            <consortium name="RefSeq"/>
        </authorList>
    </citation>
    <scope>IDENTIFICATION</scope>
</reference>
<evidence type="ECO:0000256" key="7">
    <source>
        <dbReference type="ARBA" id="ARBA00023163"/>
    </source>
</evidence>
<evidence type="ECO:0000313" key="11">
    <source>
        <dbReference type="Proteomes" id="UP000504632"/>
    </source>
</evidence>
<dbReference type="GO" id="GO:0003677">
    <property type="term" value="F:DNA binding"/>
    <property type="evidence" value="ECO:0007669"/>
    <property type="project" value="UniProtKB-KW"/>
</dbReference>
<proteinExistence type="inferred from homology"/>
<name>A0A6J2W2M4_CHACN</name>
<dbReference type="GO" id="GO:0007399">
    <property type="term" value="P:nervous system development"/>
    <property type="evidence" value="ECO:0007669"/>
    <property type="project" value="TreeGrafter"/>
</dbReference>
<dbReference type="FunCoup" id="A0A6J2W2M4">
    <property type="interactions" value="60"/>
</dbReference>